<gene>
    <name evidence="1" type="ORF">KALB_4831</name>
</gene>
<dbReference type="Proteomes" id="UP000019225">
    <property type="component" value="Chromosome"/>
</dbReference>
<sequence>MTPTRTQLTVERLFAAIEAAWVEVADAHQPADTGHCDGCGEKWPCRMHRTATASR</sequence>
<keyword evidence="2" id="KW-1185">Reference proteome</keyword>
<proteinExistence type="predicted"/>
<evidence type="ECO:0000313" key="1">
    <source>
        <dbReference type="EMBL" id="AHH98193.1"/>
    </source>
</evidence>
<dbReference type="EMBL" id="CP007155">
    <property type="protein sequence ID" value="AHH98193.1"/>
    <property type="molecule type" value="Genomic_DNA"/>
</dbReference>
<name>W5WAQ3_9PSEU</name>
<evidence type="ECO:0008006" key="3">
    <source>
        <dbReference type="Google" id="ProtNLM"/>
    </source>
</evidence>
<dbReference type="STRING" id="1449976.KALB_4831"/>
<organism evidence="1 2">
    <name type="scientific">Kutzneria albida DSM 43870</name>
    <dbReference type="NCBI Taxonomy" id="1449976"/>
    <lineage>
        <taxon>Bacteria</taxon>
        <taxon>Bacillati</taxon>
        <taxon>Actinomycetota</taxon>
        <taxon>Actinomycetes</taxon>
        <taxon>Pseudonocardiales</taxon>
        <taxon>Pseudonocardiaceae</taxon>
        <taxon>Kutzneria</taxon>
    </lineage>
</organism>
<dbReference type="KEGG" id="kal:KALB_4831"/>
<reference evidence="1 2" key="1">
    <citation type="journal article" date="2014" name="BMC Genomics">
        <title>Complete genome sequence of producer of the glycopeptide antibiotic Aculeximycin Kutzneria albida DSM 43870T, a representative of minor genus of Pseudonocardiaceae.</title>
        <authorList>
            <person name="Rebets Y."/>
            <person name="Tokovenko B."/>
            <person name="Lushchyk I."/>
            <person name="Ruckert C."/>
            <person name="Zaburannyi N."/>
            <person name="Bechthold A."/>
            <person name="Kalinowski J."/>
            <person name="Luzhetskyy A."/>
        </authorList>
    </citation>
    <scope>NUCLEOTIDE SEQUENCE [LARGE SCALE GENOMIC DNA]</scope>
    <source>
        <strain evidence="1">DSM 43870</strain>
    </source>
</reference>
<protein>
    <recommendedName>
        <fullName evidence="3">PD-(D/E)XK endonuclease-like domain-containing protein</fullName>
    </recommendedName>
</protein>
<dbReference type="HOGENOM" id="CLU_3026388_0_0_11"/>
<evidence type="ECO:0000313" key="2">
    <source>
        <dbReference type="Proteomes" id="UP000019225"/>
    </source>
</evidence>
<dbReference type="AlphaFoldDB" id="W5WAQ3"/>
<accession>W5WAQ3</accession>